<feature type="compositionally biased region" description="Polar residues" evidence="7">
    <location>
        <begin position="28"/>
        <end position="38"/>
    </location>
</feature>
<dbReference type="InterPro" id="IPR039008">
    <property type="entry name" value="IF_rod_dom"/>
</dbReference>
<dbReference type="PhylomeDB" id="T1IJX5"/>
<dbReference type="PROSITE" id="PS00226">
    <property type="entry name" value="IF_ROD_1"/>
    <property type="match status" value="1"/>
</dbReference>
<keyword evidence="2 6" id="KW-0175">Coiled coil</keyword>
<dbReference type="Gene3D" id="1.20.5.170">
    <property type="match status" value="1"/>
</dbReference>
<dbReference type="PANTHER" id="PTHR45721:SF11">
    <property type="entry name" value="LAMIN DM0-RELATED"/>
    <property type="match status" value="1"/>
</dbReference>
<evidence type="ECO:0000256" key="7">
    <source>
        <dbReference type="SAM" id="MobiDB-lite"/>
    </source>
</evidence>
<evidence type="ECO:0000259" key="9">
    <source>
        <dbReference type="PROSITE" id="PS51842"/>
    </source>
</evidence>
<evidence type="ECO:0000256" key="3">
    <source>
        <dbReference type="ARBA" id="ARBA00023242"/>
    </source>
</evidence>
<dbReference type="GO" id="GO:0007112">
    <property type="term" value="P:male meiosis cytokinesis"/>
    <property type="evidence" value="ECO:0007669"/>
    <property type="project" value="UniProtKB-ARBA"/>
</dbReference>
<proteinExistence type="inferred from homology"/>
<evidence type="ECO:0000256" key="5">
    <source>
        <dbReference type="RuleBase" id="RU000685"/>
    </source>
</evidence>
<keyword evidence="1 5" id="KW-0403">Intermediate filament</keyword>
<dbReference type="GO" id="GO:0005638">
    <property type="term" value="C:lamin filament"/>
    <property type="evidence" value="ECO:0007669"/>
    <property type="project" value="UniProtKB-ARBA"/>
</dbReference>
<dbReference type="STRING" id="126957.T1IJX5"/>
<reference evidence="10" key="2">
    <citation type="submission" date="2015-02" db="UniProtKB">
        <authorList>
            <consortium name="EnsemblMetazoa"/>
        </authorList>
    </citation>
    <scope>IDENTIFICATION</scope>
</reference>
<dbReference type="InterPro" id="IPR001322">
    <property type="entry name" value="Lamin_tail_dom"/>
</dbReference>
<evidence type="ECO:0000313" key="11">
    <source>
        <dbReference type="Proteomes" id="UP000014500"/>
    </source>
</evidence>
<dbReference type="Gene3D" id="1.20.5.1160">
    <property type="entry name" value="Vasodilator-stimulated phosphoprotein"/>
    <property type="match status" value="1"/>
</dbReference>
<dbReference type="SMART" id="SM01391">
    <property type="entry name" value="Filament"/>
    <property type="match status" value="1"/>
</dbReference>
<dbReference type="PROSITE" id="PS51841">
    <property type="entry name" value="LTD"/>
    <property type="match status" value="1"/>
</dbReference>
<sequence>MSSKTTRKSTSVTSSVTSSQTPQISTSCARPQSPLSPTRISRLQEKEELQNLNDRLATYIDRVRHLESENSRLSAQIHTREETRSREVNTVKQMFQGELDDARKLLDETAKDKAKLQIECSKYRTDAEEAITKLGKKEKDLSSAEKKIIYYENQVSDHTTRLSQALSDKKRAEDEAKELRAENDRLNKQLANVRKQLEDETLARVDLENRMQSLKEELSFKQQVHEQQLTETHTRKQVEITKIDDHLHQQYEKKLTETLKELRDSYEAQMKINRDEIETLYETKLNEVKKLGELNLGSAASAREELRQSRIRIDSLSTRFGDLENENNLLNNRVKSLEQQLEDARNSHLAVLASKDEELRQLQDLLGQQFREYQDLMDVKVGLDMEIAAYRKLLEGEESRLHIISPKTVRERSTPIRRAPGFRAAKRKRMLMESEDMGTSTFVSTATCKGDVELIDQDTDGKFVKLHNKGEKVRNCGWQLIRKSGDLEITFKFHRSVNLKAGATTTVWSSDSEVTHNPPTDVLMKNQKFCVGDTFSTVLLNNAAEEMATRETTKQILSSSYKRTSEHGYYEDGVEEVGNEDIFHQQGEPENQDRCNIM</sequence>
<dbReference type="FunFam" id="1.20.5.170:FF:000058">
    <property type="entry name" value="Intermediate filament protein B"/>
    <property type="match status" value="1"/>
</dbReference>
<feature type="domain" description="LTD" evidence="8">
    <location>
        <begin position="438"/>
        <end position="554"/>
    </location>
</feature>
<dbReference type="PROSITE" id="PS51842">
    <property type="entry name" value="IF_ROD_2"/>
    <property type="match status" value="1"/>
</dbReference>
<evidence type="ECO:0000313" key="10">
    <source>
        <dbReference type="EnsemblMetazoa" id="SMAR001203-PA"/>
    </source>
</evidence>
<dbReference type="Gene3D" id="2.60.40.1260">
    <property type="entry name" value="Lamin Tail domain"/>
    <property type="match status" value="1"/>
</dbReference>
<dbReference type="AlphaFoldDB" id="T1IJX5"/>
<dbReference type="GO" id="GO:0005200">
    <property type="term" value="F:structural constituent of cytoskeleton"/>
    <property type="evidence" value="ECO:0007669"/>
    <property type="project" value="UniProtKB-ARBA"/>
</dbReference>
<dbReference type="EnsemblMetazoa" id="SMAR001203-RA">
    <property type="protein sequence ID" value="SMAR001203-PA"/>
    <property type="gene ID" value="SMAR001203"/>
</dbReference>
<feature type="coiled-coil region" evidence="6">
    <location>
        <begin position="299"/>
        <end position="347"/>
    </location>
</feature>
<evidence type="ECO:0000256" key="6">
    <source>
        <dbReference type="SAM" id="Coils"/>
    </source>
</evidence>
<dbReference type="HOGENOM" id="CLU_012560_9_2_1"/>
<keyword evidence="11" id="KW-1185">Reference proteome</keyword>
<dbReference type="GO" id="GO:0051664">
    <property type="term" value="P:nuclear pore localization"/>
    <property type="evidence" value="ECO:0007669"/>
    <property type="project" value="TreeGrafter"/>
</dbReference>
<dbReference type="PROSITE" id="PS51257">
    <property type="entry name" value="PROKAR_LIPOPROTEIN"/>
    <property type="match status" value="1"/>
</dbReference>
<keyword evidence="3" id="KW-0539">Nucleus</keyword>
<dbReference type="InterPro" id="IPR018039">
    <property type="entry name" value="IF_conserved"/>
</dbReference>
<dbReference type="SUPFAM" id="SSF74853">
    <property type="entry name" value="Lamin A/C globular tail domain"/>
    <property type="match status" value="1"/>
</dbReference>
<accession>T1IJX5</accession>
<feature type="domain" description="IF rod" evidence="9">
    <location>
        <begin position="45"/>
        <end position="401"/>
    </location>
</feature>
<evidence type="ECO:0000259" key="8">
    <source>
        <dbReference type="PROSITE" id="PS51841"/>
    </source>
</evidence>
<dbReference type="InterPro" id="IPR036415">
    <property type="entry name" value="Lamin_tail_dom_sf"/>
</dbReference>
<feature type="compositionally biased region" description="Low complexity" evidence="7">
    <location>
        <begin position="1"/>
        <end position="27"/>
    </location>
</feature>
<dbReference type="SUPFAM" id="SSF64593">
    <property type="entry name" value="Intermediate filament protein, coiled coil region"/>
    <property type="match status" value="2"/>
</dbReference>
<feature type="region of interest" description="Disordered" evidence="7">
    <location>
        <begin position="1"/>
        <end position="38"/>
    </location>
</feature>
<dbReference type="GO" id="GO:0031507">
    <property type="term" value="P:heterochromatin formation"/>
    <property type="evidence" value="ECO:0007669"/>
    <property type="project" value="UniProtKB-ARBA"/>
</dbReference>
<evidence type="ECO:0000256" key="4">
    <source>
        <dbReference type="ARBA" id="ARBA00024186"/>
    </source>
</evidence>
<comment type="similarity">
    <text evidence="5">Belongs to the intermediate filament family.</text>
</comment>
<dbReference type="GO" id="GO:0007097">
    <property type="term" value="P:nuclear migration"/>
    <property type="evidence" value="ECO:0007669"/>
    <property type="project" value="TreeGrafter"/>
</dbReference>
<feature type="coiled-coil region" evidence="6">
    <location>
        <begin position="42"/>
        <end position="224"/>
    </location>
</feature>
<dbReference type="OMA" id="QAGEKCA"/>
<reference evidence="11" key="1">
    <citation type="submission" date="2011-05" db="EMBL/GenBank/DDBJ databases">
        <authorList>
            <person name="Richards S.R."/>
            <person name="Qu J."/>
            <person name="Jiang H."/>
            <person name="Jhangiani S.N."/>
            <person name="Agravi P."/>
            <person name="Goodspeed R."/>
            <person name="Gross S."/>
            <person name="Mandapat C."/>
            <person name="Jackson L."/>
            <person name="Mathew T."/>
            <person name="Pu L."/>
            <person name="Thornton R."/>
            <person name="Saada N."/>
            <person name="Wilczek-Boney K.B."/>
            <person name="Lee S."/>
            <person name="Kovar C."/>
            <person name="Wu Y."/>
            <person name="Scherer S.E."/>
            <person name="Worley K.C."/>
            <person name="Muzny D.M."/>
            <person name="Gibbs R."/>
        </authorList>
    </citation>
    <scope>NUCLEOTIDE SEQUENCE</scope>
    <source>
        <strain evidence="11">Brora</strain>
    </source>
</reference>
<dbReference type="GO" id="GO:0006998">
    <property type="term" value="P:nuclear envelope organization"/>
    <property type="evidence" value="ECO:0007669"/>
    <property type="project" value="TreeGrafter"/>
</dbReference>
<evidence type="ECO:0000256" key="2">
    <source>
        <dbReference type="ARBA" id="ARBA00023054"/>
    </source>
</evidence>
<protein>
    <submittedName>
        <fullName evidence="10">Uncharacterized protein</fullName>
    </submittedName>
</protein>
<name>T1IJX5_STRMM</name>
<dbReference type="eggNOG" id="KOG0977">
    <property type="taxonomic scope" value="Eukaryota"/>
</dbReference>
<dbReference type="GO" id="GO:0030833">
    <property type="term" value="P:regulation of actin filament polymerization"/>
    <property type="evidence" value="ECO:0007669"/>
    <property type="project" value="UniProtKB-ARBA"/>
</dbReference>
<dbReference type="GO" id="GO:0090435">
    <property type="term" value="P:protein localization to nuclear envelope"/>
    <property type="evidence" value="ECO:0007669"/>
    <property type="project" value="TreeGrafter"/>
</dbReference>
<dbReference type="Pfam" id="PF00038">
    <property type="entry name" value="Filament"/>
    <property type="match status" value="1"/>
</dbReference>
<organism evidence="10 11">
    <name type="scientific">Strigamia maritima</name>
    <name type="common">European centipede</name>
    <name type="synonym">Geophilus maritimus</name>
    <dbReference type="NCBI Taxonomy" id="126957"/>
    <lineage>
        <taxon>Eukaryota</taxon>
        <taxon>Metazoa</taxon>
        <taxon>Ecdysozoa</taxon>
        <taxon>Arthropoda</taxon>
        <taxon>Myriapoda</taxon>
        <taxon>Chilopoda</taxon>
        <taxon>Pleurostigmophora</taxon>
        <taxon>Geophilomorpha</taxon>
        <taxon>Linotaeniidae</taxon>
        <taxon>Strigamia</taxon>
    </lineage>
</organism>
<comment type="subcellular location">
    <subcellularLocation>
        <location evidence="4">Nucleus lamina</location>
    </subcellularLocation>
</comment>
<evidence type="ECO:0000256" key="1">
    <source>
        <dbReference type="ARBA" id="ARBA00022754"/>
    </source>
</evidence>
<dbReference type="Proteomes" id="UP000014500">
    <property type="component" value="Unassembled WGS sequence"/>
</dbReference>
<dbReference type="EMBL" id="JH430362">
    <property type="status" value="NOT_ANNOTATED_CDS"/>
    <property type="molecule type" value="Genomic_DNA"/>
</dbReference>
<dbReference type="PANTHER" id="PTHR45721">
    <property type="entry name" value="LAMIN DM0-RELATED"/>
    <property type="match status" value="1"/>
</dbReference>
<dbReference type="Pfam" id="PF00932">
    <property type="entry name" value="LTD"/>
    <property type="match status" value="1"/>
</dbReference>